<reference evidence="3" key="1">
    <citation type="submission" date="2012-02" db="EMBL/GenBank/DDBJ databases">
        <title>The complete genome of Halobacteroides halobius DSM 5150.</title>
        <authorList>
            <person name="Lucas S."/>
            <person name="Copeland A."/>
            <person name="Lapidus A."/>
            <person name="Glavina del Rio T."/>
            <person name="Dalin E."/>
            <person name="Tice H."/>
            <person name="Bruce D."/>
            <person name="Goodwin L."/>
            <person name="Pitluck S."/>
            <person name="Peters L."/>
            <person name="Mikhailova N."/>
            <person name="Gu W."/>
            <person name="Kyrpides N."/>
            <person name="Mavromatis K."/>
            <person name="Ivanova N."/>
            <person name="Brettin T."/>
            <person name="Detter J.C."/>
            <person name="Han C."/>
            <person name="Larimer F."/>
            <person name="Land M."/>
            <person name="Hauser L."/>
            <person name="Markowitz V."/>
            <person name="Cheng J.-F."/>
            <person name="Hugenholtz P."/>
            <person name="Woyke T."/>
            <person name="Wu D."/>
            <person name="Tindall B."/>
            <person name="Pomrenke H."/>
            <person name="Brambilla E."/>
            <person name="Klenk H.-P."/>
            <person name="Eisen J.A."/>
        </authorList>
    </citation>
    <scope>NUCLEOTIDE SEQUENCE [LARGE SCALE GENOMIC DNA]</scope>
    <source>
        <strain evidence="3">ATCC 35273 / DSM 5150 / MD-1</strain>
    </source>
</reference>
<accession>L0K741</accession>
<evidence type="ECO:0000313" key="2">
    <source>
        <dbReference type="EMBL" id="AGB40345.1"/>
    </source>
</evidence>
<keyword evidence="3" id="KW-1185">Reference proteome</keyword>
<protein>
    <submittedName>
        <fullName evidence="2">Uncharacterized protein</fullName>
    </submittedName>
</protein>
<keyword evidence="1" id="KW-0812">Transmembrane</keyword>
<sequence>MNKKQIIVLVLIVMISLTIYLTLNYSINKTTSMNNKKIYSKLKLDKCNGIYIGNLFYRNNEKMKKNYAIKDKKKIENILKFIRHAKIEIKNHTFKAYPPITHQLNFTIEGRMNTIFARYSLETNQLLILDEEFPDDIDKSGLFGKMIIFKLDSKFKESIKKN</sequence>
<name>L0K741_HALHC</name>
<dbReference type="HOGENOM" id="CLU_1633105_0_0_9"/>
<dbReference type="AlphaFoldDB" id="L0K741"/>
<evidence type="ECO:0000313" key="3">
    <source>
        <dbReference type="Proteomes" id="UP000010880"/>
    </source>
</evidence>
<keyword evidence="1" id="KW-1133">Transmembrane helix</keyword>
<keyword evidence="1" id="KW-0472">Membrane</keyword>
<gene>
    <name evidence="2" type="ordered locus">Halha_0337</name>
</gene>
<dbReference type="Proteomes" id="UP000010880">
    <property type="component" value="Chromosome"/>
</dbReference>
<dbReference type="EMBL" id="CP003359">
    <property type="protein sequence ID" value="AGB40345.1"/>
    <property type="molecule type" value="Genomic_DNA"/>
</dbReference>
<dbReference type="KEGG" id="hhl:Halha_0337"/>
<proteinExistence type="predicted"/>
<dbReference type="RefSeq" id="WP_015326071.1">
    <property type="nucleotide sequence ID" value="NC_019978.1"/>
</dbReference>
<organism evidence="2 3">
    <name type="scientific">Halobacteroides halobius (strain ATCC 35273 / DSM 5150 / MD-1)</name>
    <dbReference type="NCBI Taxonomy" id="748449"/>
    <lineage>
        <taxon>Bacteria</taxon>
        <taxon>Bacillati</taxon>
        <taxon>Bacillota</taxon>
        <taxon>Clostridia</taxon>
        <taxon>Halanaerobiales</taxon>
        <taxon>Halobacteroidaceae</taxon>
        <taxon>Halobacteroides</taxon>
    </lineage>
</organism>
<evidence type="ECO:0000256" key="1">
    <source>
        <dbReference type="SAM" id="Phobius"/>
    </source>
</evidence>
<feature type="transmembrane region" description="Helical" evidence="1">
    <location>
        <begin position="6"/>
        <end position="27"/>
    </location>
</feature>